<protein>
    <submittedName>
        <fullName evidence="1">Uncharacterized protein</fullName>
    </submittedName>
</protein>
<accession>A0A7W8GBM8</accession>
<reference evidence="1 2" key="1">
    <citation type="submission" date="2020-08" db="EMBL/GenBank/DDBJ databases">
        <title>Genomic Encyclopedia of Type Strains, Phase IV (KMG-IV): sequencing the most valuable type-strain genomes for metagenomic binning, comparative biology and taxonomic classification.</title>
        <authorList>
            <person name="Goeker M."/>
        </authorList>
    </citation>
    <scope>NUCLEOTIDE SEQUENCE [LARGE SCALE GENOMIC DNA]</scope>
    <source>
        <strain evidence="1 2">DSM 103462</strain>
    </source>
</reference>
<sequence>MSAGYTYNDLVEILGISRIAVGKRIYRLGIKGTSDDRDGRFKYFTAEDLEKLKKIPTRKTGTAKKKQNPIYYRFSVFEPAHNAFIVKKCSLTRKEADRLCEEYTMKGFIARSSPCRKKIKLGRKK</sequence>
<keyword evidence="2" id="KW-1185">Reference proteome</keyword>
<gene>
    <name evidence="1" type="ORF">HNP76_002813</name>
</gene>
<proteinExistence type="predicted"/>
<evidence type="ECO:0000313" key="2">
    <source>
        <dbReference type="Proteomes" id="UP000518887"/>
    </source>
</evidence>
<dbReference type="AlphaFoldDB" id="A0A7W8GBM8"/>
<dbReference type="EMBL" id="JACHFQ010000011">
    <property type="protein sequence ID" value="MBB5227413.1"/>
    <property type="molecule type" value="Genomic_DNA"/>
</dbReference>
<dbReference type="Proteomes" id="UP000518887">
    <property type="component" value="Unassembled WGS sequence"/>
</dbReference>
<dbReference type="RefSeq" id="WP_184661624.1">
    <property type="nucleotide sequence ID" value="NZ_CP031518.1"/>
</dbReference>
<name>A0A7W8GBM8_9SPIR</name>
<evidence type="ECO:0000313" key="1">
    <source>
        <dbReference type="EMBL" id="MBB5227413.1"/>
    </source>
</evidence>
<organism evidence="1 2">
    <name type="scientific">Treponema ruminis</name>
    <dbReference type="NCBI Taxonomy" id="744515"/>
    <lineage>
        <taxon>Bacteria</taxon>
        <taxon>Pseudomonadati</taxon>
        <taxon>Spirochaetota</taxon>
        <taxon>Spirochaetia</taxon>
        <taxon>Spirochaetales</taxon>
        <taxon>Treponemataceae</taxon>
        <taxon>Treponema</taxon>
    </lineage>
</organism>
<comment type="caution">
    <text evidence="1">The sequence shown here is derived from an EMBL/GenBank/DDBJ whole genome shotgun (WGS) entry which is preliminary data.</text>
</comment>